<evidence type="ECO:0000256" key="1">
    <source>
        <dbReference type="SAM" id="MobiDB-lite"/>
    </source>
</evidence>
<dbReference type="PANTHER" id="PTHR43691">
    <property type="entry name" value="URIDINE PHOSPHORYLASE"/>
    <property type="match status" value="1"/>
</dbReference>
<dbReference type="GO" id="GO:0004850">
    <property type="term" value="F:uridine phosphorylase activity"/>
    <property type="evidence" value="ECO:0007669"/>
    <property type="project" value="TreeGrafter"/>
</dbReference>
<organism evidence="2 3">
    <name type="scientific">Romanomermis culicivorax</name>
    <name type="common">Nematode worm</name>
    <dbReference type="NCBI Taxonomy" id="13658"/>
    <lineage>
        <taxon>Eukaryota</taxon>
        <taxon>Metazoa</taxon>
        <taxon>Ecdysozoa</taxon>
        <taxon>Nematoda</taxon>
        <taxon>Enoplea</taxon>
        <taxon>Dorylaimia</taxon>
        <taxon>Mermithida</taxon>
        <taxon>Mermithoidea</taxon>
        <taxon>Mermithidae</taxon>
        <taxon>Romanomermis</taxon>
    </lineage>
</organism>
<sequence length="159" mass="17725">MPPTKLDGKSTNGSTISSEKTKEDTTTMATNNGFCKSSTVKNGYNSHLNDLDVDVLYHLSMDTKSHDFKKIFGDVKFVCCGGSANRIRKFATNLKKFLHAENFDIDSSSYLDQNGEPRNFCENSDRYVVYKIGPVLFANFLFERLVAMGNSTIPGVNKL</sequence>
<keyword evidence="2" id="KW-1185">Reference proteome</keyword>
<dbReference type="InterPro" id="IPR035994">
    <property type="entry name" value="Nucleoside_phosphorylase_sf"/>
</dbReference>
<reference evidence="3" key="1">
    <citation type="submission" date="2022-11" db="UniProtKB">
        <authorList>
            <consortium name="WormBaseParasite"/>
        </authorList>
    </citation>
    <scope>IDENTIFICATION</scope>
</reference>
<accession>A0A915JWR5</accession>
<feature type="compositionally biased region" description="Polar residues" evidence="1">
    <location>
        <begin position="9"/>
        <end position="18"/>
    </location>
</feature>
<dbReference type="AlphaFoldDB" id="A0A915JWR5"/>
<dbReference type="GO" id="GO:0006218">
    <property type="term" value="P:uridine catabolic process"/>
    <property type="evidence" value="ECO:0007669"/>
    <property type="project" value="TreeGrafter"/>
</dbReference>
<evidence type="ECO:0000313" key="3">
    <source>
        <dbReference type="WBParaSite" id="nRc.2.0.1.t30870-RA"/>
    </source>
</evidence>
<name>A0A915JWR5_ROMCU</name>
<dbReference type="Gene3D" id="3.40.50.1580">
    <property type="entry name" value="Nucleoside phosphorylase domain"/>
    <property type="match status" value="1"/>
</dbReference>
<proteinExistence type="predicted"/>
<feature type="region of interest" description="Disordered" evidence="1">
    <location>
        <begin position="1"/>
        <end position="25"/>
    </location>
</feature>
<protein>
    <submittedName>
        <fullName evidence="3">Uncharacterized protein</fullName>
    </submittedName>
</protein>
<dbReference type="Proteomes" id="UP000887565">
    <property type="component" value="Unplaced"/>
</dbReference>
<dbReference type="PANTHER" id="PTHR43691:SF11">
    <property type="entry name" value="FI09636P-RELATED"/>
    <property type="match status" value="1"/>
</dbReference>
<dbReference type="WBParaSite" id="nRc.2.0.1.t30870-RA">
    <property type="protein sequence ID" value="nRc.2.0.1.t30870-RA"/>
    <property type="gene ID" value="nRc.2.0.1.g30870"/>
</dbReference>
<dbReference type="GO" id="GO:0005829">
    <property type="term" value="C:cytosol"/>
    <property type="evidence" value="ECO:0007669"/>
    <property type="project" value="TreeGrafter"/>
</dbReference>
<evidence type="ECO:0000313" key="2">
    <source>
        <dbReference type="Proteomes" id="UP000887565"/>
    </source>
</evidence>